<protein>
    <submittedName>
        <fullName evidence="1">Acg family FMN-binding oxidoreductase</fullName>
    </submittedName>
</protein>
<evidence type="ECO:0000313" key="2">
    <source>
        <dbReference type="Proteomes" id="UP001595847"/>
    </source>
</evidence>
<dbReference type="RefSeq" id="WP_378537686.1">
    <property type="nucleotide sequence ID" value="NZ_JBHSBH010000015.1"/>
</dbReference>
<dbReference type="EMBL" id="JBHSBH010000015">
    <property type="protein sequence ID" value="MFC3999316.1"/>
    <property type="molecule type" value="Genomic_DNA"/>
</dbReference>
<dbReference type="SUPFAM" id="SSF55469">
    <property type="entry name" value="FMN-dependent nitroreductase-like"/>
    <property type="match status" value="1"/>
</dbReference>
<evidence type="ECO:0000313" key="1">
    <source>
        <dbReference type="EMBL" id="MFC3999316.1"/>
    </source>
</evidence>
<organism evidence="1 2">
    <name type="scientific">Nocardiopsis sediminis</name>
    <dbReference type="NCBI Taxonomy" id="1778267"/>
    <lineage>
        <taxon>Bacteria</taxon>
        <taxon>Bacillati</taxon>
        <taxon>Actinomycetota</taxon>
        <taxon>Actinomycetes</taxon>
        <taxon>Streptosporangiales</taxon>
        <taxon>Nocardiopsidaceae</taxon>
        <taxon>Nocardiopsis</taxon>
    </lineage>
</organism>
<keyword evidence="2" id="KW-1185">Reference proteome</keyword>
<dbReference type="PANTHER" id="PTHR23026:SF123">
    <property type="entry name" value="NAD(P)H NITROREDUCTASE RV3131-RELATED"/>
    <property type="match status" value="1"/>
</dbReference>
<gene>
    <name evidence="1" type="ORF">ACFOVU_25625</name>
</gene>
<proteinExistence type="predicted"/>
<reference evidence="2" key="1">
    <citation type="journal article" date="2019" name="Int. J. Syst. Evol. Microbiol.">
        <title>The Global Catalogue of Microorganisms (GCM) 10K type strain sequencing project: providing services to taxonomists for standard genome sequencing and annotation.</title>
        <authorList>
            <consortium name="The Broad Institute Genomics Platform"/>
            <consortium name="The Broad Institute Genome Sequencing Center for Infectious Disease"/>
            <person name="Wu L."/>
            <person name="Ma J."/>
        </authorList>
    </citation>
    <scope>NUCLEOTIDE SEQUENCE [LARGE SCALE GENOMIC DNA]</scope>
    <source>
        <strain evidence="2">TBRC 1826</strain>
    </source>
</reference>
<dbReference type="Gene3D" id="3.40.109.10">
    <property type="entry name" value="NADH Oxidase"/>
    <property type="match status" value="1"/>
</dbReference>
<dbReference type="NCBIfam" id="NF047509">
    <property type="entry name" value="Rv3131_FMN_oxido"/>
    <property type="match status" value="1"/>
</dbReference>
<dbReference type="Proteomes" id="UP001595847">
    <property type="component" value="Unassembled WGS sequence"/>
</dbReference>
<dbReference type="InterPro" id="IPR050627">
    <property type="entry name" value="Nitroreductase/BluB"/>
</dbReference>
<name>A0ABV8FXC6_9ACTN</name>
<comment type="caution">
    <text evidence="1">The sequence shown here is derived from an EMBL/GenBank/DDBJ whole genome shotgun (WGS) entry which is preliminary data.</text>
</comment>
<accession>A0ABV8FXC6</accession>
<sequence length="310" mass="32665">MGFPDAGPPAPAVFRDALRAGEQAPSVHNTRPWVFSGGDGSITVSGDVDRGLHVADPGARELVISCGAALYNIRVALRAAGTVPEVTELPDPDRPALLAEVTAAGTAEPSDAELSLYAAIDERRTHRGPFESSLDDTRILADLRAAAAAESAGLRLITDDLLIRSLAGLVNASEYLHRRELDHAEELHHWVRVPGSRLPGGVAADDIPAEESAGEPLFAGRDFGADVQGRREASGTATGTVAILETPADTRSDRLAAGQALERVLLAATANGASAAFHTQPLEEPRLRSFIAEHFCEGAHPQMIMRVGYA</sequence>
<dbReference type="InterPro" id="IPR000415">
    <property type="entry name" value="Nitroreductase-like"/>
</dbReference>
<dbReference type="PANTHER" id="PTHR23026">
    <property type="entry name" value="NADPH NITROREDUCTASE"/>
    <property type="match status" value="1"/>
</dbReference>